<dbReference type="RefSeq" id="WP_011831787.1">
    <property type="nucleotide sequence ID" value="NC_008826.1"/>
</dbReference>
<dbReference type="GO" id="GO:0015716">
    <property type="term" value="P:organic phosphonate transport"/>
    <property type="evidence" value="ECO:0007669"/>
    <property type="project" value="InterPro"/>
</dbReference>
<dbReference type="EMBL" id="CP000556">
    <property type="protein sequence ID" value="ABM97199.1"/>
    <property type="molecule type" value="Genomic_DNA"/>
</dbReference>
<evidence type="ECO:0000313" key="1">
    <source>
        <dbReference type="EMBL" id="ABM97199.1"/>
    </source>
</evidence>
<dbReference type="KEGG" id="mpt:Mpe_B0424"/>
<dbReference type="eggNOG" id="COG3624">
    <property type="taxonomic scope" value="Bacteria"/>
</dbReference>
<dbReference type="GO" id="GO:0019634">
    <property type="term" value="P:organic phosphonate metabolic process"/>
    <property type="evidence" value="ECO:0007669"/>
    <property type="project" value="InterPro"/>
</dbReference>
<dbReference type="Pfam" id="PF06754">
    <property type="entry name" value="PhnG"/>
    <property type="match status" value="1"/>
</dbReference>
<organism evidence="1 3">
    <name type="scientific">Methylibium petroleiphilum (strain ATCC BAA-1232 / LMG 22953 / PM1)</name>
    <dbReference type="NCBI Taxonomy" id="420662"/>
    <lineage>
        <taxon>Bacteria</taxon>
        <taxon>Pseudomonadati</taxon>
        <taxon>Pseudomonadota</taxon>
        <taxon>Betaproteobacteria</taxon>
        <taxon>Burkholderiales</taxon>
        <taxon>Sphaerotilaceae</taxon>
        <taxon>Methylibium</taxon>
    </lineage>
</organism>
<dbReference type="NCBIfam" id="TIGR03293">
    <property type="entry name" value="PhnG_redo"/>
    <property type="match status" value="1"/>
</dbReference>
<keyword evidence="3" id="KW-1185">Reference proteome</keyword>
<dbReference type="KEGG" id="mpt:Mpe_B0460"/>
<keyword evidence="1" id="KW-0614">Plasmid</keyword>
<sequence length="166" mass="17497">MTHHSLIGPAPVIERRHLVACLSAAGREAVLSTAAQLSEGLTVTPLQPAEAGLALMQWRDAVQHQPFFLGEVPMARAAVALVDHRGERAEGGAVVMADDAELAQALALLDAVFAHRWPGADAVDALAARGAQAREALRTVRQAGLQRTRVDFALLAEADEDEEGAA</sequence>
<evidence type="ECO:0000313" key="3">
    <source>
        <dbReference type="Proteomes" id="UP000000366"/>
    </source>
</evidence>
<dbReference type="Proteomes" id="UP000000366">
    <property type="component" value="Plasmid RPME01"/>
</dbReference>
<gene>
    <name evidence="1" type="primary">htxF</name>
    <name evidence="1" type="ordered locus">Mpe_B0424</name>
    <name evidence="2" type="ordered locus">Mpe_B0460</name>
</gene>
<reference evidence="1 3" key="1">
    <citation type="journal article" date="2007" name="J. Bacteriol.">
        <title>Whole-genome analysis of the methyl tert-butyl ether-degrading beta-proteobacterium Methylibium petroleiphilum PM1.</title>
        <authorList>
            <person name="Kane S.R."/>
            <person name="Chakicherla A.Y."/>
            <person name="Chain P.S.G."/>
            <person name="Schmidt R."/>
            <person name="Shin M.W."/>
            <person name="Legler T.C."/>
            <person name="Scow K.M."/>
            <person name="Larimer F.W."/>
            <person name="Lucas S.M."/>
            <person name="Richardson P.M."/>
            <person name="Hristova K.R."/>
        </authorList>
    </citation>
    <scope>NUCLEOTIDE SEQUENCE [LARGE SCALE GENOMIC DNA]</scope>
    <source>
        <strain evidence="3">ATCC BAA-1232 / LMG 22953 / PM1</strain>
        <plasmid evidence="1">PM1</plasmid>
        <plasmid evidence="1 3">RPME01</plasmid>
    </source>
</reference>
<dbReference type="EMBL" id="CP000556">
    <property type="protein sequence ID" value="ABM97233.1"/>
    <property type="molecule type" value="Genomic_DNA"/>
</dbReference>
<accession>A2SNR0</accession>
<name>A2SNR0_METPP</name>
<reference evidence="1" key="2">
    <citation type="submission" date="2007-01" db="EMBL/GenBank/DDBJ databases">
        <authorList>
            <person name="Copeland A."/>
            <person name="Lucas S."/>
            <person name="Lapidus A."/>
            <person name="Barry K."/>
            <person name="Detter J.C."/>
            <person name="Glavina del Rio T."/>
            <person name="Hammon N."/>
            <person name="Dalin E."/>
            <person name="Tice H."/>
            <person name="Pitluck S."/>
            <person name="Chain P."/>
            <person name="Malfatti S."/>
            <person name="Shin M."/>
            <person name="Vergez L."/>
            <person name="Schmutz J."/>
            <person name="Larimer F."/>
            <person name="Land M."/>
            <person name="Hauser L."/>
            <person name="Richardson P."/>
        </authorList>
    </citation>
    <scope>NUCLEOTIDE SEQUENCE</scope>
    <source>
        <strain evidence="1">PM1</strain>
        <plasmid evidence="1">RPME01</plasmid>
    </source>
</reference>
<dbReference type="AlphaFoldDB" id="A2SNR0"/>
<proteinExistence type="predicted"/>
<geneLocation type="plasmid" evidence="1 3">
    <name>RPME01</name>
</geneLocation>
<dbReference type="InterPro" id="IPR009609">
    <property type="entry name" value="Phosphonate_metab_PhnG"/>
</dbReference>
<dbReference type="HOGENOM" id="CLU_120455_0_0_4"/>
<protein>
    <submittedName>
        <fullName evidence="1">Phosphonate metabolism protein</fullName>
    </submittedName>
</protein>
<evidence type="ECO:0000313" key="2">
    <source>
        <dbReference type="EMBL" id="ABM97233.1"/>
    </source>
</evidence>